<gene>
    <name evidence="2" type="ORF">ABN611_12545</name>
</gene>
<feature type="compositionally biased region" description="Basic and acidic residues" evidence="1">
    <location>
        <begin position="295"/>
        <end position="304"/>
    </location>
</feature>
<proteinExistence type="predicted"/>
<organism evidence="2">
    <name type="scientific">Kribbella sp. HUAS MG21</name>
    <dbReference type="NCBI Taxonomy" id="3160966"/>
    <lineage>
        <taxon>Bacteria</taxon>
        <taxon>Bacillati</taxon>
        <taxon>Actinomycetota</taxon>
        <taxon>Actinomycetes</taxon>
        <taxon>Propionibacteriales</taxon>
        <taxon>Kribbellaceae</taxon>
        <taxon>Kribbella</taxon>
    </lineage>
</organism>
<sequence>MVTSFAELMEVQADIAVATLGAHHSAWNKRYEVLPRDDGRVSRVTWDGTIQYTPEDVVDPLQEMFDRAYLQHDAETLARFREAVRTVLHENIHLLSGPGTSLAFPLDDFEGRAHKIFEEAVTERATQNEIGNYIDRLGLEQIAPGISRAPASHVYAAYVRAVDVFSETVGADVGLDSAEVIRRMAVVNSAEKYRVAAELLYTKHLRHLVPETAKADAINRIATAMHAPFAAIHGYNGGDPSDVRLAGLAGRSAYQKADEQIRSIAEHWSENQDLRQALDAGLGATTPLHKPHQTKTTDDPRAEAGDSPQTPTWNAKRPETRQPPPGRSPHD</sequence>
<accession>A0AAU7TKP3</accession>
<feature type="region of interest" description="Disordered" evidence="1">
    <location>
        <begin position="283"/>
        <end position="331"/>
    </location>
</feature>
<evidence type="ECO:0000313" key="2">
    <source>
        <dbReference type="EMBL" id="XBV27226.1"/>
    </source>
</evidence>
<dbReference type="EMBL" id="CP158165">
    <property type="protein sequence ID" value="XBV27226.1"/>
    <property type="molecule type" value="Genomic_DNA"/>
</dbReference>
<name>A0AAU7TKP3_9ACTN</name>
<reference evidence="2" key="1">
    <citation type="submission" date="2024-06" db="EMBL/GenBank/DDBJ databases">
        <title>Kribbella sp. strain HUAS MG21 genome sequences.</title>
        <authorList>
            <person name="Mo P."/>
        </authorList>
    </citation>
    <scope>NUCLEOTIDE SEQUENCE</scope>
    <source>
        <strain evidence="2">HUAS MG21</strain>
    </source>
</reference>
<protein>
    <submittedName>
        <fullName evidence="2">Uncharacterized protein</fullName>
    </submittedName>
</protein>
<dbReference type="RefSeq" id="WP_350280016.1">
    <property type="nucleotide sequence ID" value="NZ_CP158165.1"/>
</dbReference>
<evidence type="ECO:0000256" key="1">
    <source>
        <dbReference type="SAM" id="MobiDB-lite"/>
    </source>
</evidence>
<feature type="compositionally biased region" description="Pro residues" evidence="1">
    <location>
        <begin position="321"/>
        <end position="331"/>
    </location>
</feature>
<dbReference type="AlphaFoldDB" id="A0AAU7TKP3"/>